<dbReference type="EMBL" id="FUKJ01000069">
    <property type="protein sequence ID" value="SJM90375.1"/>
    <property type="molecule type" value="Genomic_DNA"/>
</dbReference>
<gene>
    <name evidence="1" type="ORF">CRENPOLYSF2_1600002</name>
</gene>
<evidence type="ECO:0000313" key="1">
    <source>
        <dbReference type="EMBL" id="SJM90375.1"/>
    </source>
</evidence>
<organism evidence="1 2">
    <name type="scientific">Crenothrix polyspora</name>
    <dbReference type="NCBI Taxonomy" id="360316"/>
    <lineage>
        <taxon>Bacteria</taxon>
        <taxon>Pseudomonadati</taxon>
        <taxon>Pseudomonadota</taxon>
        <taxon>Gammaproteobacteria</taxon>
        <taxon>Methylococcales</taxon>
        <taxon>Crenotrichaceae</taxon>
        <taxon>Crenothrix</taxon>
    </lineage>
</organism>
<dbReference type="AlphaFoldDB" id="A0A1R4H2F8"/>
<name>A0A1R4H2F8_9GAMM</name>
<reference evidence="2" key="1">
    <citation type="submission" date="2017-02" db="EMBL/GenBank/DDBJ databases">
        <authorList>
            <person name="Daims H."/>
        </authorList>
    </citation>
    <scope>NUCLEOTIDE SEQUENCE [LARGE SCALE GENOMIC DNA]</scope>
</reference>
<dbReference type="Proteomes" id="UP000195442">
    <property type="component" value="Unassembled WGS sequence"/>
</dbReference>
<accession>A0A1R4H2F8</accession>
<sequence length="39" mass="4234">MKALGVVPGGFCFSVPERIQLLATYSFDAGCKREVQEEG</sequence>
<evidence type="ECO:0000313" key="2">
    <source>
        <dbReference type="Proteomes" id="UP000195442"/>
    </source>
</evidence>
<keyword evidence="2" id="KW-1185">Reference proteome</keyword>
<proteinExistence type="predicted"/>
<protein>
    <submittedName>
        <fullName evidence="1">Uncharacterized protein</fullName>
    </submittedName>
</protein>